<accession>A0A7D4AR84</accession>
<proteinExistence type="predicted"/>
<keyword evidence="2" id="KW-1185">Reference proteome</keyword>
<dbReference type="InterPro" id="IPR013320">
    <property type="entry name" value="ConA-like_dom_sf"/>
</dbReference>
<protein>
    <submittedName>
        <fullName evidence="1">Glycoside hydrolase family protein</fullName>
    </submittedName>
</protein>
<dbReference type="Gene3D" id="2.60.120.200">
    <property type="match status" value="1"/>
</dbReference>
<dbReference type="Pfam" id="PF13385">
    <property type="entry name" value="Laminin_G_3"/>
    <property type="match status" value="1"/>
</dbReference>
<keyword evidence="1" id="KW-0378">Hydrolase</keyword>
<dbReference type="Proteomes" id="UP000501240">
    <property type="component" value="Chromosome"/>
</dbReference>
<gene>
    <name evidence="1" type="ORF">ACTIVE_4770</name>
</gene>
<evidence type="ECO:0000313" key="2">
    <source>
        <dbReference type="Proteomes" id="UP000501240"/>
    </source>
</evidence>
<organism evidence="1 2">
    <name type="scientific">Actinomadura verrucosospora</name>
    <dbReference type="NCBI Taxonomy" id="46165"/>
    <lineage>
        <taxon>Bacteria</taxon>
        <taxon>Bacillati</taxon>
        <taxon>Actinomycetota</taxon>
        <taxon>Actinomycetes</taxon>
        <taxon>Streptosporangiales</taxon>
        <taxon>Thermomonosporaceae</taxon>
        <taxon>Actinomadura</taxon>
    </lineage>
</organism>
<evidence type="ECO:0000313" key="1">
    <source>
        <dbReference type="EMBL" id="QKG23129.1"/>
    </source>
</evidence>
<name>A0A7D4AR84_ACTVE</name>
<dbReference type="SUPFAM" id="SSF49899">
    <property type="entry name" value="Concanavalin A-like lectins/glucanases"/>
    <property type="match status" value="1"/>
</dbReference>
<dbReference type="EMBL" id="CP053892">
    <property type="protein sequence ID" value="QKG23129.1"/>
    <property type="molecule type" value="Genomic_DNA"/>
</dbReference>
<dbReference type="PANTHER" id="PTHR42535:SF2">
    <property type="entry name" value="CHROMOSOME UNDETERMINED SCAFFOLD_146, WHOLE GENOME SHOTGUN SEQUENCE"/>
    <property type="match status" value="1"/>
</dbReference>
<dbReference type="RefSeq" id="WP_173097133.1">
    <property type="nucleotide sequence ID" value="NZ_CP053892.1"/>
</dbReference>
<reference evidence="1 2" key="1">
    <citation type="submission" date="2020-05" db="EMBL/GenBank/DDBJ databases">
        <title>Actinomadura verrucosospora NRRL-B18236 (PFL_A860) Genome sequencing and assembly.</title>
        <authorList>
            <person name="Samborskyy M."/>
        </authorList>
    </citation>
    <scope>NUCLEOTIDE SEQUENCE [LARGE SCALE GENOMIC DNA]</scope>
    <source>
        <strain evidence="1 2">NRRL:B18236</strain>
    </source>
</reference>
<sequence>MLVAHWTFDVATVDGRRVADAAGGGPVAELNASAQIVPGRHGEALSLDGPGRALIPAMPQLVLSQVFGFSVAFFVRVVEEPTGEWRSLLFKPVAESDARALGMWLYPDAMRMRVQLFTVKGPEYIDSHARLAPGEWTHVAFVVDHEGMFLYLNGRLDTGMSLEHAVVTPAGPIYLGSEPTKPGFGGLMDDFRVYASPLSAEAVGALAVQDHG</sequence>
<dbReference type="PANTHER" id="PTHR42535">
    <property type="entry name" value="OOKINETE PROTEIN, PUTATIVE-RELATED"/>
    <property type="match status" value="1"/>
</dbReference>
<dbReference type="AlphaFoldDB" id="A0A7D4AR84"/>
<dbReference type="GO" id="GO:0016787">
    <property type="term" value="F:hydrolase activity"/>
    <property type="evidence" value="ECO:0007669"/>
    <property type="project" value="UniProtKB-KW"/>
</dbReference>